<organism evidence="3 4">
    <name type="scientific">Bathymodiolus thermophilus thioautotrophic gill symbiont</name>
    <dbReference type="NCBI Taxonomy" id="2360"/>
    <lineage>
        <taxon>Bacteria</taxon>
        <taxon>Pseudomonadati</taxon>
        <taxon>Pseudomonadota</taxon>
        <taxon>Gammaproteobacteria</taxon>
        <taxon>sulfur-oxidizing symbionts</taxon>
    </lineage>
</organism>
<dbReference type="InterPro" id="IPR006442">
    <property type="entry name" value="Antitoxin_Phd/YefM"/>
</dbReference>
<comment type="similarity">
    <text evidence="1 2">Belongs to the phD/YefM antitoxin family.</text>
</comment>
<dbReference type="KEGG" id="bthg:MS2017_1149"/>
<comment type="function">
    <text evidence="2">Antitoxin component of a type II toxin-antitoxin (TA) system.</text>
</comment>
<dbReference type="EMBL" id="CP024634">
    <property type="protein sequence ID" value="AYQ56851.1"/>
    <property type="molecule type" value="Genomic_DNA"/>
</dbReference>
<evidence type="ECO:0000313" key="3">
    <source>
        <dbReference type="EMBL" id="AYQ56851.1"/>
    </source>
</evidence>
<dbReference type="SUPFAM" id="SSF143120">
    <property type="entry name" value="YefM-like"/>
    <property type="match status" value="1"/>
</dbReference>
<protein>
    <recommendedName>
        <fullName evidence="2">Antitoxin</fullName>
    </recommendedName>
</protein>
<dbReference type="RefSeq" id="WP_122951562.1">
    <property type="nucleotide sequence ID" value="NZ_CP024634.1"/>
</dbReference>
<dbReference type="Gene3D" id="3.40.1620.10">
    <property type="entry name" value="YefM-like domain"/>
    <property type="match status" value="1"/>
</dbReference>
<dbReference type="Pfam" id="PF02604">
    <property type="entry name" value="PhdYeFM_antitox"/>
    <property type="match status" value="1"/>
</dbReference>
<sequence>MKIVSAIEAKTHFEQFLDSVQREPVVVTKKDRLVAIMLPIEDMQIATIMSLVEDMQKTIQAKDATQGNSSELLATIPLLKKEMQKNTAQGNSLTKFKGEIKGFSNLDPVKWQQQIRSEWN</sequence>
<accession>A0A3G3IM39</accession>
<dbReference type="AlphaFoldDB" id="A0A3G3IM39"/>
<reference evidence="3 4" key="1">
    <citation type="submission" date="2017-11" db="EMBL/GenBank/DDBJ databases">
        <title>Genome sequence of the bacterial symbiont EPR9N from a vent mussel Bathymodiolus thermophilus.</title>
        <authorList>
            <person name="Won Y.-J."/>
        </authorList>
    </citation>
    <scope>NUCLEOTIDE SEQUENCE [LARGE SCALE GENOMIC DNA]</scope>
    <source>
        <strain evidence="3 4">EPR9N</strain>
    </source>
</reference>
<evidence type="ECO:0000313" key="4">
    <source>
        <dbReference type="Proteomes" id="UP000278334"/>
    </source>
</evidence>
<evidence type="ECO:0000256" key="2">
    <source>
        <dbReference type="RuleBase" id="RU362080"/>
    </source>
</evidence>
<evidence type="ECO:0000256" key="1">
    <source>
        <dbReference type="ARBA" id="ARBA00009981"/>
    </source>
</evidence>
<proteinExistence type="inferred from homology"/>
<name>A0A3G3IM39_9GAMM</name>
<gene>
    <name evidence="3" type="ORF">MS2017_1149</name>
</gene>
<dbReference type="InterPro" id="IPR036165">
    <property type="entry name" value="YefM-like_sf"/>
</dbReference>
<dbReference type="Proteomes" id="UP000278334">
    <property type="component" value="Chromosome"/>
</dbReference>